<evidence type="ECO:0000313" key="2">
    <source>
        <dbReference type="EMBL" id="GGF95036.1"/>
    </source>
</evidence>
<reference evidence="2" key="2">
    <citation type="submission" date="2020-09" db="EMBL/GenBank/DDBJ databases">
        <authorList>
            <person name="Sun Q."/>
            <person name="Zhou Y."/>
        </authorList>
    </citation>
    <scope>NUCLEOTIDE SEQUENCE</scope>
    <source>
        <strain evidence="2">CGMCC 1.15758</strain>
    </source>
</reference>
<dbReference type="AlphaFoldDB" id="A0A8J3E8Y5"/>
<sequence>MCVIKKLLLSIIGIIALLIILMFIWLIFIFNPNDYKAWINSKINNDPNIHIMLNGVLDFSLKSMQLNAKEVAINAQNGTFNSHWQNATIKINPLDFFIHPSNPFESLTLQNGEISAAHQQFKASLLNIIEKHQRYSVSTELTNDVKQLNIQLTLTPHTNSTEITDLSIQTVLNNLPVCLKVPSIYLNNNNMLNNIDNIRLKINDQLLMGNMSQIILKPKLSFKGQFTAPHLALAQIINLNGFKVNLDSFALDFALSHNDSAAKADISINAQSANLIGIDLNAIASSTHNLLSAVDQGDGIGSAFQTLKSQLLPLLAKDKLVADPNKSTQLKQLSIQSHIDNNQLKTTSINWQAPEFTVTGSGQANLSTHELNYPLSIHIKGTPSLTIPYSLNYQDKQFTAAINQAQLQKNLQPIIEKALTNALNNKLGSFFR</sequence>
<evidence type="ECO:0000256" key="1">
    <source>
        <dbReference type="SAM" id="Phobius"/>
    </source>
</evidence>
<name>A0A8J3E8Y5_9GAMM</name>
<evidence type="ECO:0000313" key="3">
    <source>
        <dbReference type="Proteomes" id="UP000636949"/>
    </source>
</evidence>
<dbReference type="EMBL" id="BMJS01000008">
    <property type="protein sequence ID" value="GGF95036.1"/>
    <property type="molecule type" value="Genomic_DNA"/>
</dbReference>
<gene>
    <name evidence="2" type="ORF">GCM10010995_10310</name>
</gene>
<comment type="caution">
    <text evidence="2">The sequence shown here is derived from an EMBL/GenBank/DDBJ whole genome shotgun (WGS) entry which is preliminary data.</text>
</comment>
<reference evidence="2" key="1">
    <citation type="journal article" date="2014" name="Int. J. Syst. Evol. Microbiol.">
        <title>Complete genome sequence of Corynebacterium casei LMG S-19264T (=DSM 44701T), isolated from a smear-ripened cheese.</title>
        <authorList>
            <consortium name="US DOE Joint Genome Institute (JGI-PGF)"/>
            <person name="Walter F."/>
            <person name="Albersmeier A."/>
            <person name="Kalinowski J."/>
            <person name="Ruckert C."/>
        </authorList>
    </citation>
    <scope>NUCLEOTIDE SEQUENCE</scope>
    <source>
        <strain evidence="2">CGMCC 1.15758</strain>
    </source>
</reference>
<accession>A0A8J3E8Y5</accession>
<keyword evidence="3" id="KW-1185">Reference proteome</keyword>
<evidence type="ECO:0008006" key="4">
    <source>
        <dbReference type="Google" id="ProtNLM"/>
    </source>
</evidence>
<protein>
    <recommendedName>
        <fullName evidence="4">AsmA domain-containing protein</fullName>
    </recommendedName>
</protein>
<keyword evidence="1" id="KW-1133">Transmembrane helix</keyword>
<feature type="transmembrane region" description="Helical" evidence="1">
    <location>
        <begin position="7"/>
        <end position="30"/>
    </location>
</feature>
<dbReference type="GO" id="GO:0090313">
    <property type="term" value="P:regulation of protein targeting to membrane"/>
    <property type="evidence" value="ECO:0007669"/>
    <property type="project" value="TreeGrafter"/>
</dbReference>
<keyword evidence="1" id="KW-0472">Membrane</keyword>
<proteinExistence type="predicted"/>
<dbReference type="PANTHER" id="PTHR30441:SF8">
    <property type="entry name" value="DUF748 DOMAIN-CONTAINING PROTEIN"/>
    <property type="match status" value="1"/>
</dbReference>
<dbReference type="PANTHER" id="PTHR30441">
    <property type="entry name" value="DUF748 DOMAIN-CONTAINING PROTEIN"/>
    <property type="match status" value="1"/>
</dbReference>
<dbReference type="InterPro" id="IPR052894">
    <property type="entry name" value="AsmA-related"/>
</dbReference>
<dbReference type="Proteomes" id="UP000636949">
    <property type="component" value="Unassembled WGS sequence"/>
</dbReference>
<dbReference type="GO" id="GO:0005886">
    <property type="term" value="C:plasma membrane"/>
    <property type="evidence" value="ECO:0007669"/>
    <property type="project" value="TreeGrafter"/>
</dbReference>
<keyword evidence="1" id="KW-0812">Transmembrane</keyword>
<organism evidence="2 3">
    <name type="scientific">Cysteiniphilum litorale</name>
    <dbReference type="NCBI Taxonomy" id="2056700"/>
    <lineage>
        <taxon>Bacteria</taxon>
        <taxon>Pseudomonadati</taxon>
        <taxon>Pseudomonadota</taxon>
        <taxon>Gammaproteobacteria</taxon>
        <taxon>Thiotrichales</taxon>
        <taxon>Fastidiosibacteraceae</taxon>
        <taxon>Cysteiniphilum</taxon>
    </lineage>
</organism>